<dbReference type="Gramene" id="TRITD2Bv1G263440.3">
    <property type="protein sequence ID" value="TRITD2Bv1G263440.3"/>
    <property type="gene ID" value="TRITD2Bv1G263440"/>
</dbReference>
<proteinExistence type="predicted"/>
<feature type="domain" description="Zinc finger ZPR1-type" evidence="1">
    <location>
        <begin position="36"/>
        <end position="106"/>
    </location>
</feature>
<dbReference type="GO" id="GO:0005634">
    <property type="term" value="C:nucleus"/>
    <property type="evidence" value="ECO:0007669"/>
    <property type="project" value="TreeGrafter"/>
</dbReference>
<protein>
    <recommendedName>
        <fullName evidence="1">Zinc finger ZPR1-type domain-containing protein</fullName>
    </recommendedName>
</protein>
<dbReference type="GO" id="GO:0008270">
    <property type="term" value="F:zinc ion binding"/>
    <property type="evidence" value="ECO:0007669"/>
    <property type="project" value="InterPro"/>
</dbReference>
<accession>A0A9R1RVD0</accession>
<dbReference type="Gene3D" id="2.20.25.420">
    <property type="entry name" value="ZPR1, zinc finger domain"/>
    <property type="match status" value="1"/>
</dbReference>
<dbReference type="PANTHER" id="PTHR10876:SF0">
    <property type="entry name" value="ZINC FINGER PROTEIN ZPR1"/>
    <property type="match status" value="1"/>
</dbReference>
<dbReference type="Pfam" id="PF03367">
    <property type="entry name" value="Zn_ribbon_ZPR1"/>
    <property type="match status" value="1"/>
</dbReference>
<evidence type="ECO:0000313" key="2">
    <source>
        <dbReference type="EMBL" id="VAH54965.1"/>
    </source>
</evidence>
<dbReference type="FunFam" id="2.20.25.420:FF:000001">
    <property type="entry name" value="Zinc finger protein ZPR1"/>
    <property type="match status" value="1"/>
</dbReference>
<dbReference type="PANTHER" id="PTHR10876">
    <property type="entry name" value="ZINC FINGER PROTEIN ZPR1"/>
    <property type="match status" value="1"/>
</dbReference>
<dbReference type="InterPro" id="IPR042452">
    <property type="entry name" value="ZPR1_Znf1/2"/>
</dbReference>
<dbReference type="EMBL" id="LT934114">
    <property type="protein sequence ID" value="VAH54965.1"/>
    <property type="molecule type" value="Genomic_DNA"/>
</dbReference>
<organism evidence="2 3">
    <name type="scientific">Triticum turgidum subsp. durum</name>
    <name type="common">Durum wheat</name>
    <name type="synonym">Triticum durum</name>
    <dbReference type="NCBI Taxonomy" id="4567"/>
    <lineage>
        <taxon>Eukaryota</taxon>
        <taxon>Viridiplantae</taxon>
        <taxon>Streptophyta</taxon>
        <taxon>Embryophyta</taxon>
        <taxon>Tracheophyta</taxon>
        <taxon>Spermatophyta</taxon>
        <taxon>Magnoliopsida</taxon>
        <taxon>Liliopsida</taxon>
        <taxon>Poales</taxon>
        <taxon>Poaceae</taxon>
        <taxon>BOP clade</taxon>
        <taxon>Pooideae</taxon>
        <taxon>Triticodae</taxon>
        <taxon>Triticeae</taxon>
        <taxon>Triticinae</taxon>
        <taxon>Triticum</taxon>
    </lineage>
</organism>
<evidence type="ECO:0000313" key="3">
    <source>
        <dbReference type="Proteomes" id="UP000324705"/>
    </source>
</evidence>
<reference evidence="2 3" key="1">
    <citation type="submission" date="2017-09" db="EMBL/GenBank/DDBJ databases">
        <authorList>
            <consortium name="International Durum Wheat Genome Sequencing Consortium (IDWGSC)"/>
            <person name="Milanesi L."/>
        </authorList>
    </citation>
    <scope>NUCLEOTIDE SEQUENCE [LARGE SCALE GENOMIC DNA]</scope>
    <source>
        <strain evidence="3">cv. Svevo</strain>
    </source>
</reference>
<dbReference type="AlphaFoldDB" id="A0A9R1RVD0"/>
<dbReference type="Proteomes" id="UP000324705">
    <property type="component" value="Chromosome 2B"/>
</dbReference>
<gene>
    <name evidence="2" type="ORF">TRITD_2Bv1G263440</name>
</gene>
<name>A0A9R1RVD0_TRITD</name>
<dbReference type="SMART" id="SM00709">
    <property type="entry name" value="Zpr1"/>
    <property type="match status" value="1"/>
</dbReference>
<dbReference type="InterPro" id="IPR004457">
    <property type="entry name" value="Znf_ZPR1"/>
</dbReference>
<sequence length="106" mass="11443">MASSGDDRGVVVDIRSAAESAGDDGARDAPLHVVESLCMRCGENGTTRILLTLIPHFREVVLMAFECPHCSERNNEIQFAGQLQPKGCCYTLKVPKGQPEAVKLVS</sequence>
<dbReference type="InterPro" id="IPR040141">
    <property type="entry name" value="ZPR1"/>
</dbReference>
<evidence type="ECO:0000259" key="1">
    <source>
        <dbReference type="SMART" id="SM00709"/>
    </source>
</evidence>
<keyword evidence="3" id="KW-1185">Reference proteome</keyword>